<dbReference type="Pfam" id="PF00512">
    <property type="entry name" value="HisKA"/>
    <property type="match status" value="1"/>
</dbReference>
<evidence type="ECO:0000256" key="9">
    <source>
        <dbReference type="SAM" id="MobiDB-lite"/>
    </source>
</evidence>
<comment type="catalytic activity">
    <reaction evidence="1">
        <text>ATP + protein L-histidine = ADP + protein N-phospho-L-histidine.</text>
        <dbReference type="EC" id="2.7.13.3"/>
    </reaction>
</comment>
<dbReference type="PROSITE" id="PS50112">
    <property type="entry name" value="PAS"/>
    <property type="match status" value="1"/>
</dbReference>
<dbReference type="InterPro" id="IPR001610">
    <property type="entry name" value="PAC"/>
</dbReference>
<keyword evidence="7 14" id="KW-0067">ATP-binding</keyword>
<evidence type="ECO:0000256" key="1">
    <source>
        <dbReference type="ARBA" id="ARBA00000085"/>
    </source>
</evidence>
<evidence type="ECO:0000259" key="13">
    <source>
        <dbReference type="PROSITE" id="PS50113"/>
    </source>
</evidence>
<dbReference type="SUPFAM" id="SSF55785">
    <property type="entry name" value="PYP-like sensor domain (PAS domain)"/>
    <property type="match status" value="1"/>
</dbReference>
<dbReference type="SMART" id="SM00387">
    <property type="entry name" value="HATPase_c"/>
    <property type="match status" value="1"/>
</dbReference>
<dbReference type="PRINTS" id="PR00344">
    <property type="entry name" value="BCTRLSENSOR"/>
</dbReference>
<feature type="region of interest" description="Disordered" evidence="9">
    <location>
        <begin position="1"/>
        <end position="23"/>
    </location>
</feature>
<dbReference type="CDD" id="cd00082">
    <property type="entry name" value="HisKA"/>
    <property type="match status" value="1"/>
</dbReference>
<dbReference type="SUPFAM" id="SSF55874">
    <property type="entry name" value="ATPase domain of HSP90 chaperone/DNA topoisomerase II/histidine kinase"/>
    <property type="match status" value="1"/>
</dbReference>
<feature type="region of interest" description="Disordered" evidence="9">
    <location>
        <begin position="677"/>
        <end position="719"/>
    </location>
</feature>
<comment type="caution">
    <text evidence="14">The sequence shown here is derived from an EMBL/GenBank/DDBJ whole genome shotgun (WGS) entry which is preliminary data.</text>
</comment>
<dbReference type="InterPro" id="IPR000014">
    <property type="entry name" value="PAS"/>
</dbReference>
<protein>
    <recommendedName>
        <fullName evidence="2">histidine kinase</fullName>
        <ecNumber evidence="2">2.7.13.3</ecNumber>
    </recommendedName>
</protein>
<dbReference type="CDD" id="cd00130">
    <property type="entry name" value="PAS"/>
    <property type="match status" value="1"/>
</dbReference>
<evidence type="ECO:0000259" key="11">
    <source>
        <dbReference type="PROSITE" id="PS50109"/>
    </source>
</evidence>
<dbReference type="Gene3D" id="3.30.450.20">
    <property type="entry name" value="PAS domain"/>
    <property type="match status" value="1"/>
</dbReference>
<dbReference type="NCBIfam" id="TIGR00229">
    <property type="entry name" value="sensory_box"/>
    <property type="match status" value="1"/>
</dbReference>
<evidence type="ECO:0000256" key="8">
    <source>
        <dbReference type="ARBA" id="ARBA00023012"/>
    </source>
</evidence>
<dbReference type="SMART" id="SM00086">
    <property type="entry name" value="PAC"/>
    <property type="match status" value="1"/>
</dbReference>
<dbReference type="Pfam" id="PF00989">
    <property type="entry name" value="PAS"/>
    <property type="match status" value="1"/>
</dbReference>
<dbReference type="PANTHER" id="PTHR43065:SF10">
    <property type="entry name" value="PEROXIDE STRESS-ACTIVATED HISTIDINE KINASE MAK3"/>
    <property type="match status" value="1"/>
</dbReference>
<dbReference type="Proteomes" id="UP001368500">
    <property type="component" value="Unassembled WGS sequence"/>
</dbReference>
<feature type="transmembrane region" description="Helical" evidence="10">
    <location>
        <begin position="273"/>
        <end position="297"/>
    </location>
</feature>
<evidence type="ECO:0000313" key="15">
    <source>
        <dbReference type="Proteomes" id="UP001368500"/>
    </source>
</evidence>
<dbReference type="EMBL" id="JBBUTF010000008">
    <property type="protein sequence ID" value="MEK8026333.1"/>
    <property type="molecule type" value="Genomic_DNA"/>
</dbReference>
<dbReference type="SUPFAM" id="SSF47384">
    <property type="entry name" value="Homodimeric domain of signal transducing histidine kinase"/>
    <property type="match status" value="1"/>
</dbReference>
<dbReference type="PROSITE" id="PS50113">
    <property type="entry name" value="PAC"/>
    <property type="match status" value="1"/>
</dbReference>
<dbReference type="InterPro" id="IPR003661">
    <property type="entry name" value="HisK_dim/P_dom"/>
</dbReference>
<keyword evidence="3" id="KW-0597">Phosphoprotein</keyword>
<dbReference type="PANTHER" id="PTHR43065">
    <property type="entry name" value="SENSOR HISTIDINE KINASE"/>
    <property type="match status" value="1"/>
</dbReference>
<dbReference type="InterPro" id="IPR004358">
    <property type="entry name" value="Sig_transdc_His_kin-like_C"/>
</dbReference>
<dbReference type="EC" id="2.7.13.3" evidence="2"/>
<feature type="compositionally biased region" description="Low complexity" evidence="9">
    <location>
        <begin position="678"/>
        <end position="694"/>
    </location>
</feature>
<evidence type="ECO:0000256" key="6">
    <source>
        <dbReference type="ARBA" id="ARBA00022777"/>
    </source>
</evidence>
<dbReference type="PROSITE" id="PS50109">
    <property type="entry name" value="HIS_KIN"/>
    <property type="match status" value="1"/>
</dbReference>
<keyword evidence="10" id="KW-0812">Transmembrane</keyword>
<evidence type="ECO:0000256" key="5">
    <source>
        <dbReference type="ARBA" id="ARBA00022741"/>
    </source>
</evidence>
<evidence type="ECO:0000259" key="12">
    <source>
        <dbReference type="PROSITE" id="PS50112"/>
    </source>
</evidence>
<evidence type="ECO:0000256" key="10">
    <source>
        <dbReference type="SAM" id="Phobius"/>
    </source>
</evidence>
<accession>A0ABU9B8Y1</accession>
<evidence type="ECO:0000256" key="7">
    <source>
        <dbReference type="ARBA" id="ARBA00022840"/>
    </source>
</evidence>
<evidence type="ECO:0000256" key="4">
    <source>
        <dbReference type="ARBA" id="ARBA00022679"/>
    </source>
</evidence>
<keyword evidence="10" id="KW-1133">Transmembrane helix</keyword>
<keyword evidence="15" id="KW-1185">Reference proteome</keyword>
<keyword evidence="6" id="KW-0418">Kinase</keyword>
<dbReference type="InterPro" id="IPR005467">
    <property type="entry name" value="His_kinase_dom"/>
</dbReference>
<evidence type="ECO:0000256" key="3">
    <source>
        <dbReference type="ARBA" id="ARBA00022553"/>
    </source>
</evidence>
<dbReference type="InterPro" id="IPR013767">
    <property type="entry name" value="PAS_fold"/>
</dbReference>
<feature type="domain" description="Histidine kinase" evidence="11">
    <location>
        <begin position="463"/>
        <end position="680"/>
    </location>
</feature>
<dbReference type="InterPro" id="IPR036890">
    <property type="entry name" value="HATPase_C_sf"/>
</dbReference>
<dbReference type="Gene3D" id="3.30.565.10">
    <property type="entry name" value="Histidine kinase-like ATPase, C-terminal domain"/>
    <property type="match status" value="1"/>
</dbReference>
<organism evidence="14 15">
    <name type="scientific">Pseudaquabacterium rugosum</name>
    <dbReference type="NCBI Taxonomy" id="2984194"/>
    <lineage>
        <taxon>Bacteria</taxon>
        <taxon>Pseudomonadati</taxon>
        <taxon>Pseudomonadota</taxon>
        <taxon>Betaproteobacteria</taxon>
        <taxon>Burkholderiales</taxon>
        <taxon>Sphaerotilaceae</taxon>
        <taxon>Pseudaquabacterium</taxon>
    </lineage>
</organism>
<dbReference type="SMART" id="SM00388">
    <property type="entry name" value="HisKA"/>
    <property type="match status" value="1"/>
</dbReference>
<feature type="transmembrane region" description="Helical" evidence="10">
    <location>
        <begin position="32"/>
        <end position="53"/>
    </location>
</feature>
<keyword evidence="10" id="KW-0472">Membrane</keyword>
<feature type="domain" description="PAC" evidence="13">
    <location>
        <begin position="391"/>
        <end position="443"/>
    </location>
</feature>
<dbReference type="GO" id="GO:0005524">
    <property type="term" value="F:ATP binding"/>
    <property type="evidence" value="ECO:0007669"/>
    <property type="project" value="UniProtKB-KW"/>
</dbReference>
<dbReference type="InterPro" id="IPR003594">
    <property type="entry name" value="HATPase_dom"/>
</dbReference>
<name>A0ABU9B8Y1_9BURK</name>
<dbReference type="InterPro" id="IPR035965">
    <property type="entry name" value="PAS-like_dom_sf"/>
</dbReference>
<proteinExistence type="predicted"/>
<keyword evidence="5" id="KW-0547">Nucleotide-binding</keyword>
<evidence type="ECO:0000256" key="2">
    <source>
        <dbReference type="ARBA" id="ARBA00012438"/>
    </source>
</evidence>
<dbReference type="Pfam" id="PF02518">
    <property type="entry name" value="HATPase_c"/>
    <property type="match status" value="1"/>
</dbReference>
<feature type="domain" description="PAS" evidence="12">
    <location>
        <begin position="312"/>
        <end position="356"/>
    </location>
</feature>
<dbReference type="RefSeq" id="WP_341374118.1">
    <property type="nucleotide sequence ID" value="NZ_JBBUTF010000008.1"/>
</dbReference>
<dbReference type="SMART" id="SM00091">
    <property type="entry name" value="PAS"/>
    <property type="match status" value="1"/>
</dbReference>
<reference evidence="14 15" key="1">
    <citation type="submission" date="2024-04" db="EMBL/GenBank/DDBJ databases">
        <title>Novel species of the genus Ideonella isolated from streams.</title>
        <authorList>
            <person name="Lu H."/>
        </authorList>
    </citation>
    <scope>NUCLEOTIDE SEQUENCE [LARGE SCALE GENOMIC DNA]</scope>
    <source>
        <strain evidence="14 15">BYS139W</strain>
    </source>
</reference>
<keyword evidence="8" id="KW-0902">Two-component regulatory system</keyword>
<gene>
    <name evidence="14" type="ORF">AACH11_10220</name>
</gene>
<sequence>MTPSPPTPAPAASTLGPPPPIPAPRRRLGRPLLWGALIALLMIAQSLLVVLTVRHEDARAQERTDDAAQLAQAEIRRRVQQLLQGLLELQTLQDNGNDTTHWGRDATALMRRHPEVGRIEWRDENLHLRRAQDWALWPGLYARWPREQMQTETGLACNTAQHGLLPSFSRSQFVPLADGRGAEVVDVCVPTQRYGRLVGYTVATVLLSGLLDELSNSTLGRSHEMSFVEPDGTRLARAGSVRGAGVYVTDRLVSLPGLTLQLRLDAAERRPSLIPNLATALVLGLSLALAGVVALLARDGRRRARAEAALAESLAFRKAMEDSLLTGLRARDRDGRIVYVNPAFCAMTGWDAAELMAASQPPYWPPDQAPIYLQRQTERLALGAAGAPSREGYETEFVRKNGERFPVMVYEAPLVDGQGRHTGWMGAVLDLSAQRRVEDLSRQQQEKLQASARLASVGEMASLLSHELNQPLAAIASYATGSLNLMGPAPAPGEPPAAWDPELPGLLRHALERIAEQAERAGRVIKSVHDFVRRRHQAHEIIGADVLVESVLPLVRLQARKCGARITLDIAQPAPRIRVDRTMLEQVLLNLARNGLQAMEADTPLAARELTLRVLRGPGPWAAFEVEDAGHGIPAEVAAQLFTPFFTTKIEGMGLGLSLCRTVIEQHGGALDFRTRDAAGGAPPAEPGALPVPATGESSVAPAADPLAGTSAPTPAAPHGTVFRFTLPLVETPRRAASVRPPEPGHD</sequence>
<dbReference type="InterPro" id="IPR036097">
    <property type="entry name" value="HisK_dim/P_sf"/>
</dbReference>
<dbReference type="Gene3D" id="1.10.287.130">
    <property type="match status" value="1"/>
</dbReference>
<evidence type="ECO:0000313" key="14">
    <source>
        <dbReference type="EMBL" id="MEK8026333.1"/>
    </source>
</evidence>
<keyword evidence="4" id="KW-0808">Transferase</keyword>
<dbReference type="InterPro" id="IPR000700">
    <property type="entry name" value="PAS-assoc_C"/>
</dbReference>